<keyword evidence="2" id="KW-1185">Reference proteome</keyword>
<reference evidence="3" key="1">
    <citation type="submission" date="2022-11" db="UniProtKB">
        <authorList>
            <consortium name="WormBaseParasite"/>
        </authorList>
    </citation>
    <scope>IDENTIFICATION</scope>
</reference>
<feature type="compositionally biased region" description="Polar residues" evidence="1">
    <location>
        <begin position="66"/>
        <end position="77"/>
    </location>
</feature>
<accession>A0A915IPZ8</accession>
<name>A0A915IPZ8_ROMCU</name>
<dbReference type="WBParaSite" id="nRc.2.0.1.t15945-RA">
    <property type="protein sequence ID" value="nRc.2.0.1.t15945-RA"/>
    <property type="gene ID" value="nRc.2.0.1.g15945"/>
</dbReference>
<feature type="region of interest" description="Disordered" evidence="1">
    <location>
        <begin position="57"/>
        <end position="77"/>
    </location>
</feature>
<sequence>MAHVHVLVYLGQKQKRHPGTNGMHQYELVKSDPIIWRGCESIEHNCVSGRKAKLDESCDPPKMLTNHHSSASMTLMA</sequence>
<dbReference type="Proteomes" id="UP000887565">
    <property type="component" value="Unplaced"/>
</dbReference>
<protein>
    <submittedName>
        <fullName evidence="3">Uncharacterized protein</fullName>
    </submittedName>
</protein>
<organism evidence="2 3">
    <name type="scientific">Romanomermis culicivorax</name>
    <name type="common">Nematode worm</name>
    <dbReference type="NCBI Taxonomy" id="13658"/>
    <lineage>
        <taxon>Eukaryota</taxon>
        <taxon>Metazoa</taxon>
        <taxon>Ecdysozoa</taxon>
        <taxon>Nematoda</taxon>
        <taxon>Enoplea</taxon>
        <taxon>Dorylaimia</taxon>
        <taxon>Mermithida</taxon>
        <taxon>Mermithoidea</taxon>
        <taxon>Mermithidae</taxon>
        <taxon>Romanomermis</taxon>
    </lineage>
</organism>
<evidence type="ECO:0000313" key="2">
    <source>
        <dbReference type="Proteomes" id="UP000887565"/>
    </source>
</evidence>
<proteinExistence type="predicted"/>
<evidence type="ECO:0000313" key="3">
    <source>
        <dbReference type="WBParaSite" id="nRc.2.0.1.t15945-RA"/>
    </source>
</evidence>
<dbReference type="AlphaFoldDB" id="A0A915IPZ8"/>
<evidence type="ECO:0000256" key="1">
    <source>
        <dbReference type="SAM" id="MobiDB-lite"/>
    </source>
</evidence>